<organism evidence="1 2">
    <name type="scientific">Romanomermis culicivorax</name>
    <name type="common">Nematode worm</name>
    <dbReference type="NCBI Taxonomy" id="13658"/>
    <lineage>
        <taxon>Eukaryota</taxon>
        <taxon>Metazoa</taxon>
        <taxon>Ecdysozoa</taxon>
        <taxon>Nematoda</taxon>
        <taxon>Enoplea</taxon>
        <taxon>Dorylaimia</taxon>
        <taxon>Mermithida</taxon>
        <taxon>Mermithoidea</taxon>
        <taxon>Mermithidae</taxon>
        <taxon>Romanomermis</taxon>
    </lineage>
</organism>
<evidence type="ECO:0000313" key="1">
    <source>
        <dbReference type="Proteomes" id="UP000887565"/>
    </source>
</evidence>
<dbReference type="AlphaFoldDB" id="A0A915JGB6"/>
<accession>A0A915JGB6</accession>
<dbReference type="Proteomes" id="UP000887565">
    <property type="component" value="Unplaced"/>
</dbReference>
<name>A0A915JGB6_ROMCU</name>
<dbReference type="WBParaSite" id="nRc.2.0.1.t24987-RA">
    <property type="protein sequence ID" value="nRc.2.0.1.t24987-RA"/>
    <property type="gene ID" value="nRc.2.0.1.g24987"/>
</dbReference>
<reference evidence="2" key="1">
    <citation type="submission" date="2022-11" db="UniProtKB">
        <authorList>
            <consortium name="WormBaseParasite"/>
        </authorList>
    </citation>
    <scope>IDENTIFICATION</scope>
</reference>
<sequence length="118" mass="13888">MRFGTEAAKSCDLFGWYYSRNRLEASNTISECSCIPYSPKRGVGFFDYHHLQKLSNFVQGIMEIRHCDNDHDIFNDVRLFVCDQCSATGIFDEKSNESKKVDFFFIPYEKKKFIPIRF</sequence>
<proteinExistence type="predicted"/>
<protein>
    <submittedName>
        <fullName evidence="2">Uncharacterized protein</fullName>
    </submittedName>
</protein>
<keyword evidence="1" id="KW-1185">Reference proteome</keyword>
<evidence type="ECO:0000313" key="2">
    <source>
        <dbReference type="WBParaSite" id="nRc.2.0.1.t24987-RA"/>
    </source>
</evidence>